<dbReference type="Pfam" id="PF06580">
    <property type="entry name" value="His_kinase"/>
    <property type="match status" value="1"/>
</dbReference>
<dbReference type="InterPro" id="IPR036890">
    <property type="entry name" value="HATPase_C_sf"/>
</dbReference>
<dbReference type="Pfam" id="PF02518">
    <property type="entry name" value="HATPase_c"/>
    <property type="match status" value="1"/>
</dbReference>
<keyword evidence="5 13" id="KW-0812">Transmembrane</keyword>
<gene>
    <name evidence="16" type="ORF">CLOSTHATH_04746</name>
</gene>
<comment type="subcellular location">
    <subcellularLocation>
        <location evidence="1">Cell membrane</location>
        <topology evidence="1">Multi-pass membrane protein</topology>
    </subcellularLocation>
</comment>
<keyword evidence="10" id="KW-0902">Two-component regulatory system</keyword>
<feature type="domain" description="Signal transduction histidine kinase internal region" evidence="15">
    <location>
        <begin position="402"/>
        <end position="474"/>
    </location>
</feature>
<dbReference type="GO" id="GO:0005524">
    <property type="term" value="F:ATP binding"/>
    <property type="evidence" value="ECO:0007669"/>
    <property type="project" value="UniProtKB-KW"/>
</dbReference>
<evidence type="ECO:0000256" key="2">
    <source>
        <dbReference type="ARBA" id="ARBA00022475"/>
    </source>
</evidence>
<dbReference type="Proteomes" id="UP000004968">
    <property type="component" value="Unassembled WGS sequence"/>
</dbReference>
<feature type="domain" description="Histidine kinase/HSP90-like ATPase" evidence="14">
    <location>
        <begin position="496"/>
        <end position="594"/>
    </location>
</feature>
<keyword evidence="8" id="KW-0067">ATP-binding</keyword>
<reference evidence="16 17" key="1">
    <citation type="submission" date="2010-01" db="EMBL/GenBank/DDBJ databases">
        <authorList>
            <person name="Weinstock G."/>
            <person name="Sodergren E."/>
            <person name="Clifton S."/>
            <person name="Fulton L."/>
            <person name="Fulton B."/>
            <person name="Courtney L."/>
            <person name="Fronick C."/>
            <person name="Harrison M."/>
            <person name="Strong C."/>
            <person name="Farmer C."/>
            <person name="Delahaunty K."/>
            <person name="Markovic C."/>
            <person name="Hall O."/>
            <person name="Minx P."/>
            <person name="Tomlinson C."/>
            <person name="Mitreva M."/>
            <person name="Nelson J."/>
            <person name="Hou S."/>
            <person name="Wollam A."/>
            <person name="Pepin K.H."/>
            <person name="Johnson M."/>
            <person name="Bhonagiri V."/>
            <person name="Nash W.E."/>
            <person name="Warren W."/>
            <person name="Chinwalla A."/>
            <person name="Mardis E.R."/>
            <person name="Wilson R.K."/>
        </authorList>
    </citation>
    <scope>NUCLEOTIDE SEQUENCE [LARGE SCALE GENOMIC DNA]</scope>
    <source>
        <strain evidence="16 17">DSM 13479</strain>
    </source>
</reference>
<evidence type="ECO:0000256" key="1">
    <source>
        <dbReference type="ARBA" id="ARBA00004651"/>
    </source>
</evidence>
<keyword evidence="11 13" id="KW-0472">Membrane</keyword>
<keyword evidence="6" id="KW-0547">Nucleotide-binding</keyword>
<evidence type="ECO:0000259" key="15">
    <source>
        <dbReference type="Pfam" id="PF06580"/>
    </source>
</evidence>
<evidence type="ECO:0000256" key="3">
    <source>
        <dbReference type="ARBA" id="ARBA00022553"/>
    </source>
</evidence>
<protein>
    <submittedName>
        <fullName evidence="16">ATPase/histidine kinase/DNA gyrase B/HSP90 domain protein</fullName>
    </submittedName>
</protein>
<dbReference type="GO" id="GO:0005886">
    <property type="term" value="C:plasma membrane"/>
    <property type="evidence" value="ECO:0007669"/>
    <property type="project" value="UniProtKB-SubCell"/>
</dbReference>
<dbReference type="EMBL" id="ACIO01000448">
    <property type="protein sequence ID" value="EFC97045.1"/>
    <property type="molecule type" value="Genomic_DNA"/>
</dbReference>
<evidence type="ECO:0000256" key="11">
    <source>
        <dbReference type="ARBA" id="ARBA00023136"/>
    </source>
</evidence>
<evidence type="ECO:0000256" key="4">
    <source>
        <dbReference type="ARBA" id="ARBA00022679"/>
    </source>
</evidence>
<evidence type="ECO:0000256" key="5">
    <source>
        <dbReference type="ARBA" id="ARBA00022692"/>
    </source>
</evidence>
<dbReference type="InterPro" id="IPR003594">
    <property type="entry name" value="HATPase_dom"/>
</dbReference>
<keyword evidence="9 13" id="KW-1133">Transmembrane helix</keyword>
<accession>D3AM96</accession>
<feature type="transmembrane region" description="Helical" evidence="13">
    <location>
        <begin position="315"/>
        <end position="335"/>
    </location>
</feature>
<organism evidence="16 17">
    <name type="scientific">Hungatella hathewayi DSM 13479</name>
    <dbReference type="NCBI Taxonomy" id="566550"/>
    <lineage>
        <taxon>Bacteria</taxon>
        <taxon>Bacillati</taxon>
        <taxon>Bacillota</taxon>
        <taxon>Clostridia</taxon>
        <taxon>Lachnospirales</taxon>
        <taxon>Lachnospiraceae</taxon>
        <taxon>Hungatella</taxon>
    </lineage>
</organism>
<evidence type="ECO:0000313" key="16">
    <source>
        <dbReference type="EMBL" id="EFC97045.1"/>
    </source>
</evidence>
<dbReference type="InterPro" id="IPR050640">
    <property type="entry name" value="Bact_2-comp_sensor_kinase"/>
</dbReference>
<name>D3AM96_9FIRM</name>
<dbReference type="PANTHER" id="PTHR34220">
    <property type="entry name" value="SENSOR HISTIDINE KINASE YPDA"/>
    <property type="match status" value="1"/>
</dbReference>
<evidence type="ECO:0000256" key="10">
    <source>
        <dbReference type="ARBA" id="ARBA00023012"/>
    </source>
</evidence>
<dbReference type="HOGENOM" id="CLU_020473_6_1_9"/>
<keyword evidence="7 16" id="KW-0418">Kinase</keyword>
<evidence type="ECO:0000256" key="13">
    <source>
        <dbReference type="SAM" id="Phobius"/>
    </source>
</evidence>
<keyword evidence="3" id="KW-0597">Phosphoprotein</keyword>
<keyword evidence="2" id="KW-1003">Cell membrane</keyword>
<keyword evidence="4" id="KW-0808">Transferase</keyword>
<evidence type="ECO:0000256" key="8">
    <source>
        <dbReference type="ARBA" id="ARBA00022840"/>
    </source>
</evidence>
<feature type="coiled-coil region" evidence="12">
    <location>
        <begin position="370"/>
        <end position="404"/>
    </location>
</feature>
<feature type="transmembrane region" description="Helical" evidence="13">
    <location>
        <begin position="44"/>
        <end position="67"/>
    </location>
</feature>
<dbReference type="InterPro" id="IPR010559">
    <property type="entry name" value="Sig_transdc_His_kin_internal"/>
</dbReference>
<evidence type="ECO:0000256" key="7">
    <source>
        <dbReference type="ARBA" id="ARBA00022777"/>
    </source>
</evidence>
<sequence>MSDIFSDGIICIYSISNIFDQEAPQLEKYPKLVHYFKSHFNARLVLLLLINGIVPVLLISLTTYPFWFRTMRSKELTFTYSRISTINQALDSLTTDIEQNITHIFSNENIRSYLKDNYDEVTVEGHKKHMLIENFLKSISNYGEVACSYTLIDRYDRIYTNGSNVNRLQNFDGPLCENIKQASPGTYCTERNLYSTDSQKALTYGRVLKEDDEILAVILVDISPELLHSILGDYDGENYQVFIANPNNELIYTNAIHSLSKPEIMEHLLSAQGTTVTLEREPYEMAHASSLLSNYHTYVLVPHTYIYKDSGNIRILFVIILILVFLQTITCSRIISKSLSRKILLIKNELLRFITTREKSVFHHKNNDELKEISDGIVYLENEIDKMLEEIQSNAEKQRRLELQTLQQQLNPHMIYNALNTITQLASLQGVKNIEEVSLAFTRMLKLVSKNTENFVTLRQEIGFIKDYISIKKYNNFQDITLQCDVADPLLELPVLKLLLQPFIENCIKHGFSNFEKDGIIFLYAYLEEEQLHIIIEDNGSGIRKDQIDQILSLSCQTEETYSNIGIRTCIERLRLQYGSRFTLSIASDGQTFTRILLSYPVKEDSHASDTSCR</sequence>
<dbReference type="SUPFAM" id="SSF55874">
    <property type="entry name" value="ATPase domain of HSP90 chaperone/DNA topoisomerase II/histidine kinase"/>
    <property type="match status" value="1"/>
</dbReference>
<evidence type="ECO:0000313" key="17">
    <source>
        <dbReference type="Proteomes" id="UP000004968"/>
    </source>
</evidence>
<evidence type="ECO:0000256" key="6">
    <source>
        <dbReference type="ARBA" id="ARBA00022741"/>
    </source>
</evidence>
<dbReference type="AlphaFoldDB" id="D3AM96"/>
<evidence type="ECO:0000259" key="14">
    <source>
        <dbReference type="Pfam" id="PF02518"/>
    </source>
</evidence>
<evidence type="ECO:0000256" key="9">
    <source>
        <dbReference type="ARBA" id="ARBA00022989"/>
    </source>
</evidence>
<dbReference type="PANTHER" id="PTHR34220:SF11">
    <property type="entry name" value="SENSOR PROTEIN KINASE HPTS"/>
    <property type="match status" value="1"/>
</dbReference>
<dbReference type="GO" id="GO:0000155">
    <property type="term" value="F:phosphorelay sensor kinase activity"/>
    <property type="evidence" value="ECO:0007669"/>
    <property type="project" value="InterPro"/>
</dbReference>
<keyword evidence="12" id="KW-0175">Coiled coil</keyword>
<comment type="caution">
    <text evidence="16">The sequence shown here is derived from an EMBL/GenBank/DDBJ whole genome shotgun (WGS) entry which is preliminary data.</text>
</comment>
<proteinExistence type="predicted"/>
<evidence type="ECO:0000256" key="12">
    <source>
        <dbReference type="SAM" id="Coils"/>
    </source>
</evidence>
<dbReference type="Gene3D" id="3.30.565.10">
    <property type="entry name" value="Histidine kinase-like ATPase, C-terminal domain"/>
    <property type="match status" value="1"/>
</dbReference>